<dbReference type="InterPro" id="IPR024909">
    <property type="entry name" value="Cys-tRNA/MSH_ligase"/>
</dbReference>
<evidence type="ECO:0000313" key="14">
    <source>
        <dbReference type="EMBL" id="HDP76808.1"/>
    </source>
</evidence>
<comment type="subcellular location">
    <subcellularLocation>
        <location evidence="1 12">Cytoplasm</location>
    </subcellularLocation>
</comment>
<feature type="short sequence motif" description="'KMSKS' region" evidence="12">
    <location>
        <begin position="280"/>
        <end position="284"/>
    </location>
</feature>
<dbReference type="SUPFAM" id="SSF52374">
    <property type="entry name" value="Nucleotidylyl transferase"/>
    <property type="match status" value="1"/>
</dbReference>
<dbReference type="PRINTS" id="PR00983">
    <property type="entry name" value="TRNASYNTHCYS"/>
</dbReference>
<dbReference type="AlphaFoldDB" id="A0A7C1H807"/>
<dbReference type="Pfam" id="PF09190">
    <property type="entry name" value="DALR_2"/>
    <property type="match status" value="1"/>
</dbReference>
<keyword evidence="8 12" id="KW-0862">Zinc</keyword>
<evidence type="ECO:0000256" key="8">
    <source>
        <dbReference type="ARBA" id="ARBA00022833"/>
    </source>
</evidence>
<comment type="caution">
    <text evidence="14">The sequence shown here is derived from an EMBL/GenBank/DDBJ whole genome shotgun (WGS) entry which is preliminary data.</text>
</comment>
<dbReference type="GO" id="GO:0005524">
    <property type="term" value="F:ATP binding"/>
    <property type="evidence" value="ECO:0007669"/>
    <property type="project" value="UniProtKB-UniRule"/>
</dbReference>
<dbReference type="EMBL" id="DSBT01000044">
    <property type="protein sequence ID" value="HDP76808.1"/>
    <property type="molecule type" value="Genomic_DNA"/>
</dbReference>
<evidence type="ECO:0000256" key="2">
    <source>
        <dbReference type="ARBA" id="ARBA00005594"/>
    </source>
</evidence>
<keyword evidence="7 12" id="KW-0547">Nucleotide-binding</keyword>
<feature type="binding site" evidence="12">
    <location>
        <position position="251"/>
    </location>
    <ligand>
        <name>Zn(2+)</name>
        <dbReference type="ChEBI" id="CHEBI:29105"/>
    </ligand>
</feature>
<evidence type="ECO:0000256" key="4">
    <source>
        <dbReference type="ARBA" id="ARBA00022490"/>
    </source>
</evidence>
<dbReference type="HAMAP" id="MF_00041">
    <property type="entry name" value="Cys_tRNA_synth"/>
    <property type="match status" value="1"/>
</dbReference>
<sequence length="462" mass="53340">MEILLTNTMSRKKEVFKPLREGEVGLYTCGLTVYNFAHIGNLRAYVFADTLKRMFLFNGYKVNHVMNITDVGHLTGDEDEGEDKMEAGARREGKTVWEIVDFYTKAFFDDLKRLRIIFPTVTCRATRHVDDMIDMIRKIESNGYTYIAGGNVYFDTSKLSDYGKLARLKLDEDKMRSRVESDPYKRNPFDFVLWFTRYKYDSHAMQWDSPWGRGFPGWHIECSAMSSKYLGERFDIHTGGIDHIPIHHTNEIAQSEAAFGHEWVNYWLHSEFLVIGEGEKMSKSLGNFITLQTLIDKGYDPAEYRYYLLGAHYKKQLAFTLEALDGAKSAMKRLATNIGELKGSEAPVSKPNSVLLNEFYEAINDDLNTPRALAVLWKVVDSEDLRPGEKLSLINEFDRVLGLGLSEIETEVIPEEVEELADQRDQARKDMDWKKADELRKLISEKGYEVLDERDGYKIRKK</sequence>
<evidence type="ECO:0000256" key="10">
    <source>
        <dbReference type="ARBA" id="ARBA00022917"/>
    </source>
</evidence>
<dbReference type="Gene3D" id="3.40.50.620">
    <property type="entry name" value="HUPs"/>
    <property type="match status" value="1"/>
</dbReference>
<evidence type="ECO:0000256" key="12">
    <source>
        <dbReference type="HAMAP-Rule" id="MF_00041"/>
    </source>
</evidence>
<dbReference type="Pfam" id="PF01406">
    <property type="entry name" value="tRNA-synt_1e"/>
    <property type="match status" value="1"/>
</dbReference>
<keyword evidence="10 12" id="KW-0648">Protein biosynthesis</keyword>
<dbReference type="InterPro" id="IPR014729">
    <property type="entry name" value="Rossmann-like_a/b/a_fold"/>
</dbReference>
<reference evidence="14" key="1">
    <citation type="journal article" date="2020" name="mSystems">
        <title>Genome- and Community-Level Interaction Insights into Carbon Utilization and Element Cycling Functions of Hydrothermarchaeota in Hydrothermal Sediment.</title>
        <authorList>
            <person name="Zhou Z."/>
            <person name="Liu Y."/>
            <person name="Xu W."/>
            <person name="Pan J."/>
            <person name="Luo Z.H."/>
            <person name="Li M."/>
        </authorList>
    </citation>
    <scope>NUCLEOTIDE SEQUENCE [LARGE SCALE GENOMIC DNA]</scope>
    <source>
        <strain evidence="14">SpSt-1179</strain>
    </source>
</reference>
<keyword evidence="6 12" id="KW-0479">Metal-binding</keyword>
<feature type="binding site" evidence="12">
    <location>
        <position position="222"/>
    </location>
    <ligand>
        <name>Zn(2+)</name>
        <dbReference type="ChEBI" id="CHEBI:29105"/>
    </ligand>
</feature>
<gene>
    <name evidence="12" type="primary">cysS</name>
    <name evidence="14" type="ORF">ENN47_01200</name>
</gene>
<accession>A0A7C1H807</accession>
<comment type="subunit">
    <text evidence="3 12">Monomer.</text>
</comment>
<evidence type="ECO:0000256" key="7">
    <source>
        <dbReference type="ARBA" id="ARBA00022741"/>
    </source>
</evidence>
<evidence type="ECO:0000256" key="11">
    <source>
        <dbReference type="ARBA" id="ARBA00023146"/>
    </source>
</evidence>
<dbReference type="GO" id="GO:0008270">
    <property type="term" value="F:zinc ion binding"/>
    <property type="evidence" value="ECO:0007669"/>
    <property type="project" value="UniProtKB-UniRule"/>
</dbReference>
<dbReference type="SMART" id="SM00840">
    <property type="entry name" value="DALR_2"/>
    <property type="match status" value="1"/>
</dbReference>
<dbReference type="Gene3D" id="1.20.120.1910">
    <property type="entry name" value="Cysteine-tRNA ligase, C-terminal anti-codon recognition domain"/>
    <property type="match status" value="1"/>
</dbReference>
<evidence type="ECO:0000256" key="1">
    <source>
        <dbReference type="ARBA" id="ARBA00004496"/>
    </source>
</evidence>
<keyword evidence="9 12" id="KW-0067">ATP-binding</keyword>
<dbReference type="InterPro" id="IPR015273">
    <property type="entry name" value="Cys-tRNA-synt_Ia_DALR"/>
</dbReference>
<feature type="binding site" evidence="12">
    <location>
        <position position="283"/>
    </location>
    <ligand>
        <name>ATP</name>
        <dbReference type="ChEBI" id="CHEBI:30616"/>
    </ligand>
</feature>
<organism evidence="14">
    <name type="scientific">Mesotoga infera</name>
    <dbReference type="NCBI Taxonomy" id="1236046"/>
    <lineage>
        <taxon>Bacteria</taxon>
        <taxon>Thermotogati</taxon>
        <taxon>Thermotogota</taxon>
        <taxon>Thermotogae</taxon>
        <taxon>Kosmotogales</taxon>
        <taxon>Kosmotogaceae</taxon>
        <taxon>Mesotoga</taxon>
    </lineage>
</organism>
<evidence type="ECO:0000259" key="13">
    <source>
        <dbReference type="SMART" id="SM00840"/>
    </source>
</evidence>
<dbReference type="GO" id="GO:0005829">
    <property type="term" value="C:cytosol"/>
    <property type="evidence" value="ECO:0007669"/>
    <property type="project" value="TreeGrafter"/>
</dbReference>
<dbReference type="Proteomes" id="UP000886198">
    <property type="component" value="Unassembled WGS sequence"/>
</dbReference>
<dbReference type="NCBIfam" id="TIGR00435">
    <property type="entry name" value="cysS"/>
    <property type="match status" value="1"/>
</dbReference>
<evidence type="ECO:0000256" key="3">
    <source>
        <dbReference type="ARBA" id="ARBA00011245"/>
    </source>
</evidence>
<keyword evidence="11 12" id="KW-0030">Aminoacyl-tRNA synthetase</keyword>
<dbReference type="PANTHER" id="PTHR10890">
    <property type="entry name" value="CYSTEINYL-TRNA SYNTHETASE"/>
    <property type="match status" value="1"/>
</dbReference>
<keyword evidence="4 12" id="KW-0963">Cytoplasm</keyword>
<name>A0A7C1H807_9BACT</name>
<keyword evidence="5 12" id="KW-0436">Ligase</keyword>
<comment type="cofactor">
    <cofactor evidence="12">
        <name>Zn(2+)</name>
        <dbReference type="ChEBI" id="CHEBI:29105"/>
    </cofactor>
    <text evidence="12">Binds 1 zinc ion per subunit.</text>
</comment>
<dbReference type="InterPro" id="IPR009080">
    <property type="entry name" value="tRNAsynth_Ia_anticodon-bd"/>
</dbReference>
<feature type="binding site" evidence="12">
    <location>
        <position position="29"/>
    </location>
    <ligand>
        <name>Zn(2+)</name>
        <dbReference type="ChEBI" id="CHEBI:29105"/>
    </ligand>
</feature>
<dbReference type="InterPro" id="IPR056411">
    <property type="entry name" value="CysS_C"/>
</dbReference>
<comment type="catalytic activity">
    <reaction evidence="12">
        <text>tRNA(Cys) + L-cysteine + ATP = L-cysteinyl-tRNA(Cys) + AMP + diphosphate</text>
        <dbReference type="Rhea" id="RHEA:17773"/>
        <dbReference type="Rhea" id="RHEA-COMP:9661"/>
        <dbReference type="Rhea" id="RHEA-COMP:9679"/>
        <dbReference type="ChEBI" id="CHEBI:30616"/>
        <dbReference type="ChEBI" id="CHEBI:33019"/>
        <dbReference type="ChEBI" id="CHEBI:35235"/>
        <dbReference type="ChEBI" id="CHEBI:78442"/>
        <dbReference type="ChEBI" id="CHEBI:78517"/>
        <dbReference type="ChEBI" id="CHEBI:456215"/>
        <dbReference type="EC" id="6.1.1.16"/>
    </reaction>
</comment>
<protein>
    <recommendedName>
        <fullName evidence="12">Cysteine--tRNA ligase</fullName>
        <ecNumber evidence="12">6.1.1.16</ecNumber>
    </recommendedName>
    <alternativeName>
        <fullName evidence="12">Cysteinyl-tRNA synthetase</fullName>
        <shortName evidence="12">CysRS</shortName>
    </alternativeName>
</protein>
<dbReference type="GO" id="GO:0004817">
    <property type="term" value="F:cysteine-tRNA ligase activity"/>
    <property type="evidence" value="ECO:0007669"/>
    <property type="project" value="UniProtKB-UniRule"/>
</dbReference>
<dbReference type="GO" id="GO:0006423">
    <property type="term" value="P:cysteinyl-tRNA aminoacylation"/>
    <property type="evidence" value="ECO:0007669"/>
    <property type="project" value="UniProtKB-UniRule"/>
</dbReference>
<dbReference type="SUPFAM" id="SSF47323">
    <property type="entry name" value="Anticodon-binding domain of a subclass of class I aminoacyl-tRNA synthetases"/>
    <property type="match status" value="1"/>
</dbReference>
<feature type="domain" description="Cysteinyl-tRNA synthetase class Ia DALR" evidence="13">
    <location>
        <begin position="358"/>
        <end position="412"/>
    </location>
</feature>
<proteinExistence type="inferred from homology"/>
<dbReference type="Pfam" id="PF23493">
    <property type="entry name" value="CysS_C"/>
    <property type="match status" value="1"/>
</dbReference>
<feature type="short sequence motif" description="'HIGH' region" evidence="12">
    <location>
        <begin position="31"/>
        <end position="41"/>
    </location>
</feature>
<dbReference type="CDD" id="cd00672">
    <property type="entry name" value="CysRS_core"/>
    <property type="match status" value="1"/>
</dbReference>
<evidence type="ECO:0000256" key="6">
    <source>
        <dbReference type="ARBA" id="ARBA00022723"/>
    </source>
</evidence>
<evidence type="ECO:0000256" key="5">
    <source>
        <dbReference type="ARBA" id="ARBA00022598"/>
    </source>
</evidence>
<evidence type="ECO:0000256" key="9">
    <source>
        <dbReference type="ARBA" id="ARBA00022840"/>
    </source>
</evidence>
<comment type="similarity">
    <text evidence="2 12">Belongs to the class-I aminoacyl-tRNA synthetase family.</text>
</comment>
<dbReference type="InterPro" id="IPR032678">
    <property type="entry name" value="tRNA-synt_1_cat_dom"/>
</dbReference>
<feature type="binding site" evidence="12">
    <location>
        <position position="247"/>
    </location>
    <ligand>
        <name>Zn(2+)</name>
        <dbReference type="ChEBI" id="CHEBI:29105"/>
    </ligand>
</feature>
<dbReference type="InterPro" id="IPR015803">
    <property type="entry name" value="Cys-tRNA-ligase"/>
</dbReference>
<dbReference type="EC" id="6.1.1.16" evidence="12"/>
<dbReference type="PANTHER" id="PTHR10890:SF3">
    <property type="entry name" value="CYSTEINE--TRNA LIGASE, CYTOPLASMIC"/>
    <property type="match status" value="1"/>
</dbReference>